<protein>
    <submittedName>
        <fullName evidence="1">Uncharacterized protein</fullName>
    </submittedName>
</protein>
<accession>A0A9J6F6S6</accession>
<proteinExistence type="predicted"/>
<dbReference type="PANTHER" id="PTHR46579:SF1">
    <property type="entry name" value="F5_8 TYPE C DOMAIN-CONTAINING PROTEIN"/>
    <property type="match status" value="1"/>
</dbReference>
<gene>
    <name evidence="1" type="ORF">HPB48_009588</name>
</gene>
<dbReference type="PANTHER" id="PTHR46579">
    <property type="entry name" value="F5/8 TYPE C DOMAIN-CONTAINING PROTEIN-RELATED"/>
    <property type="match status" value="1"/>
</dbReference>
<name>A0A9J6F6S6_HAELO</name>
<dbReference type="Proteomes" id="UP000821853">
    <property type="component" value="Chromosome 1"/>
</dbReference>
<dbReference type="VEuPathDB" id="VectorBase:HLOH_048158"/>
<dbReference type="AlphaFoldDB" id="A0A9J6F6S6"/>
<evidence type="ECO:0000313" key="1">
    <source>
        <dbReference type="EMBL" id="KAH9360150.1"/>
    </source>
</evidence>
<organism evidence="1 2">
    <name type="scientific">Haemaphysalis longicornis</name>
    <name type="common">Bush tick</name>
    <dbReference type="NCBI Taxonomy" id="44386"/>
    <lineage>
        <taxon>Eukaryota</taxon>
        <taxon>Metazoa</taxon>
        <taxon>Ecdysozoa</taxon>
        <taxon>Arthropoda</taxon>
        <taxon>Chelicerata</taxon>
        <taxon>Arachnida</taxon>
        <taxon>Acari</taxon>
        <taxon>Parasitiformes</taxon>
        <taxon>Ixodida</taxon>
        <taxon>Ixodoidea</taxon>
        <taxon>Ixodidae</taxon>
        <taxon>Haemaphysalinae</taxon>
        <taxon>Haemaphysalis</taxon>
    </lineage>
</organism>
<dbReference type="EMBL" id="JABSTR010000001">
    <property type="protein sequence ID" value="KAH9360150.1"/>
    <property type="molecule type" value="Genomic_DNA"/>
</dbReference>
<reference evidence="1 2" key="1">
    <citation type="journal article" date="2020" name="Cell">
        <title>Large-Scale Comparative Analyses of Tick Genomes Elucidate Their Genetic Diversity and Vector Capacities.</title>
        <authorList>
            <consortium name="Tick Genome and Microbiome Consortium (TIGMIC)"/>
            <person name="Jia N."/>
            <person name="Wang J."/>
            <person name="Shi W."/>
            <person name="Du L."/>
            <person name="Sun Y."/>
            <person name="Zhan W."/>
            <person name="Jiang J.F."/>
            <person name="Wang Q."/>
            <person name="Zhang B."/>
            <person name="Ji P."/>
            <person name="Bell-Sakyi L."/>
            <person name="Cui X.M."/>
            <person name="Yuan T.T."/>
            <person name="Jiang B.G."/>
            <person name="Yang W.F."/>
            <person name="Lam T.T."/>
            <person name="Chang Q.C."/>
            <person name="Ding S.J."/>
            <person name="Wang X.J."/>
            <person name="Zhu J.G."/>
            <person name="Ruan X.D."/>
            <person name="Zhao L."/>
            <person name="Wei J.T."/>
            <person name="Ye R.Z."/>
            <person name="Que T.C."/>
            <person name="Du C.H."/>
            <person name="Zhou Y.H."/>
            <person name="Cheng J.X."/>
            <person name="Dai P.F."/>
            <person name="Guo W.B."/>
            <person name="Han X.H."/>
            <person name="Huang E.J."/>
            <person name="Li L.F."/>
            <person name="Wei W."/>
            <person name="Gao Y.C."/>
            <person name="Liu J.Z."/>
            <person name="Shao H.Z."/>
            <person name="Wang X."/>
            <person name="Wang C.C."/>
            <person name="Yang T.C."/>
            <person name="Huo Q.B."/>
            <person name="Li W."/>
            <person name="Chen H.Y."/>
            <person name="Chen S.E."/>
            <person name="Zhou L.G."/>
            <person name="Ni X.B."/>
            <person name="Tian J.H."/>
            <person name="Sheng Y."/>
            <person name="Liu T."/>
            <person name="Pan Y.S."/>
            <person name="Xia L.Y."/>
            <person name="Li J."/>
            <person name="Zhao F."/>
            <person name="Cao W.C."/>
        </authorList>
    </citation>
    <scope>NUCLEOTIDE SEQUENCE [LARGE SCALE GENOMIC DNA]</scope>
    <source>
        <strain evidence="1">HaeL-2018</strain>
    </source>
</reference>
<dbReference type="OrthoDB" id="6613079at2759"/>
<comment type="caution">
    <text evidence="1">The sequence shown here is derived from an EMBL/GenBank/DDBJ whole genome shotgun (WGS) entry which is preliminary data.</text>
</comment>
<sequence length="102" mass="12057">MHLKPPHWFTRLPGSIRERPSWKARKQKWWILFYAAPCLDGILDDIYRNHLCRLLGAVQLLWKDSITQCDVRNAMDKLSDFVVQMEDLYGKGAMTFNVHQLL</sequence>
<evidence type="ECO:0000313" key="2">
    <source>
        <dbReference type="Proteomes" id="UP000821853"/>
    </source>
</evidence>
<keyword evidence="2" id="KW-1185">Reference proteome</keyword>